<proteinExistence type="predicted"/>
<accession>A0ABX7BR64</accession>
<evidence type="ECO:0000313" key="1">
    <source>
        <dbReference type="EMBL" id="QQQ20092.1"/>
    </source>
</evidence>
<protein>
    <submittedName>
        <fullName evidence="1">Phasin</fullName>
    </submittedName>
</protein>
<dbReference type="Proteomes" id="UP000595448">
    <property type="component" value="Chromosome"/>
</dbReference>
<keyword evidence="2" id="KW-1185">Reference proteome</keyword>
<reference evidence="1 2" key="1">
    <citation type="submission" date="2021-01" db="EMBL/GenBank/DDBJ databases">
        <title>Brevundimonas vitis sp. nov., an bacterium isolated from grape (Vitis vinifera).</title>
        <authorList>
            <person name="Jiang L."/>
            <person name="Lee J."/>
        </authorList>
    </citation>
    <scope>NUCLEOTIDE SEQUENCE [LARGE SCALE GENOMIC DNA]</scope>
    <source>
        <strain evidence="1 2">GRTSA-9</strain>
    </source>
</reference>
<gene>
    <name evidence="1" type="ORF">JIP62_10175</name>
</gene>
<name>A0ABX7BR64_9CAUL</name>
<organism evidence="1 2">
    <name type="scientific">Brevundimonas vitisensis</name>
    <dbReference type="NCBI Taxonomy" id="2800818"/>
    <lineage>
        <taxon>Bacteria</taxon>
        <taxon>Pseudomonadati</taxon>
        <taxon>Pseudomonadota</taxon>
        <taxon>Alphaproteobacteria</taxon>
        <taxon>Caulobacterales</taxon>
        <taxon>Caulobacteraceae</taxon>
        <taxon>Brevundimonas</taxon>
    </lineage>
</organism>
<evidence type="ECO:0000313" key="2">
    <source>
        <dbReference type="Proteomes" id="UP000595448"/>
    </source>
</evidence>
<dbReference type="EMBL" id="CP067977">
    <property type="protein sequence ID" value="QQQ20092.1"/>
    <property type="molecule type" value="Genomic_DNA"/>
</dbReference>
<sequence length="137" mass="14069">MMRASGDVIAARMEIMAAGLADPSKIDLTEISLMGSEKVAALSASAIAAGRTLNQMGQTLTQTALNEAAIASRAATAMAGAKSPAALATAQFNYAMGWWGRAAGQALSLNTQMLKVQADALAPIHKAAVANARRLKK</sequence>